<sequence length="59" mass="6875">MFSKELEMISNRLRPKEVIEKNKALGGPKIKLIKTAFCRYKVKNKVNELIPIHNIPILE</sequence>
<protein>
    <submittedName>
        <fullName evidence="1">Uncharacterized protein</fullName>
    </submittedName>
</protein>
<dbReference type="AlphaFoldDB" id="A0A511J4W9"/>
<proteinExistence type="predicted"/>
<name>A0A511J4W9_9ENTE</name>
<organism evidence="1 2">
    <name type="scientific">Enterococcus villorum</name>
    <dbReference type="NCBI Taxonomy" id="112904"/>
    <lineage>
        <taxon>Bacteria</taxon>
        <taxon>Bacillati</taxon>
        <taxon>Bacillota</taxon>
        <taxon>Bacilli</taxon>
        <taxon>Lactobacillales</taxon>
        <taxon>Enterococcaceae</taxon>
        <taxon>Enterococcus</taxon>
    </lineage>
</organism>
<dbReference type="EMBL" id="BJWF01000045">
    <property type="protein sequence ID" value="GEL93045.1"/>
    <property type="molecule type" value="Genomic_DNA"/>
</dbReference>
<reference evidence="1 2" key="1">
    <citation type="submission" date="2019-07" db="EMBL/GenBank/DDBJ databases">
        <title>Whole genome shotgun sequence of Enterococcus villorum NBRC 100699.</title>
        <authorList>
            <person name="Hosoyama A."/>
            <person name="Uohara A."/>
            <person name="Ohji S."/>
            <person name="Ichikawa N."/>
        </authorList>
    </citation>
    <scope>NUCLEOTIDE SEQUENCE [LARGE SCALE GENOMIC DNA]</scope>
    <source>
        <strain evidence="1 2">NBRC 100699</strain>
    </source>
</reference>
<dbReference type="Proteomes" id="UP000321830">
    <property type="component" value="Unassembled WGS sequence"/>
</dbReference>
<gene>
    <name evidence="1" type="ORF">EVI01_23820</name>
</gene>
<comment type="caution">
    <text evidence="1">The sequence shown here is derived from an EMBL/GenBank/DDBJ whole genome shotgun (WGS) entry which is preliminary data.</text>
</comment>
<evidence type="ECO:0000313" key="2">
    <source>
        <dbReference type="Proteomes" id="UP000321830"/>
    </source>
</evidence>
<accession>A0A511J4W9</accession>
<evidence type="ECO:0000313" key="1">
    <source>
        <dbReference type="EMBL" id="GEL93045.1"/>
    </source>
</evidence>